<keyword evidence="12" id="KW-1185">Reference proteome</keyword>
<evidence type="ECO:0000256" key="1">
    <source>
        <dbReference type="ARBA" id="ARBA00001946"/>
    </source>
</evidence>
<dbReference type="InterPro" id="IPR011698">
    <property type="entry name" value="GATase_3"/>
</dbReference>
<evidence type="ECO:0000256" key="4">
    <source>
        <dbReference type="ARBA" id="ARBA00022741"/>
    </source>
</evidence>
<evidence type="ECO:0000256" key="7">
    <source>
        <dbReference type="ARBA" id="ARBA00022962"/>
    </source>
</evidence>
<comment type="domain">
    <text evidence="8">Comprises of two domains. The C-terminal domain contains the binding site for glutamine and catalyzes the hydrolysis of this substrate to glutamate and ammonia. The N-terminal domain is anticipated to bind ATP and cobyrinate and catalyzes the ultimate synthesis of the diamide product. The ammonia produced via the glutaminase domain is probably translocated to the adjacent domain via a molecular tunnel, where it reacts with an activated intermediate.</text>
</comment>
<evidence type="ECO:0000259" key="9">
    <source>
        <dbReference type="Pfam" id="PF01656"/>
    </source>
</evidence>
<reference evidence="11" key="1">
    <citation type="submission" date="2020-09" db="EMBL/GenBank/DDBJ databases">
        <title>Pelobacter alkaliphilus sp. nov., a novel anaerobic arsenate-reducing bacterium from terrestrial mud volcano.</title>
        <authorList>
            <person name="Khomyakova M.A."/>
            <person name="Merkel A.Y."/>
            <person name="Slobodkin A.I."/>
        </authorList>
    </citation>
    <scope>NUCLEOTIDE SEQUENCE</scope>
    <source>
        <strain evidence="11">M08fum</strain>
    </source>
</reference>
<dbReference type="GO" id="GO:0009236">
    <property type="term" value="P:cobalamin biosynthetic process"/>
    <property type="evidence" value="ECO:0007669"/>
    <property type="project" value="UniProtKB-UniRule"/>
</dbReference>
<dbReference type="InterPro" id="IPR002586">
    <property type="entry name" value="CobQ/CobB/MinD/ParA_Nub-bd_dom"/>
</dbReference>
<dbReference type="SUPFAM" id="SSF52317">
    <property type="entry name" value="Class I glutamine amidotransferase-like"/>
    <property type="match status" value="1"/>
</dbReference>
<sequence>MKGVLIGAERSGSGKTTITTGIARALSRQGLRVAPFKCGPDYIDSRHLARAAGNPVENLDSVLLGDATLGQIFARSCQGCDMALVEGVMGLFDGIEPRRFGGSSYDVAVQLGLPVVAVLNAASCSYTIAALLRGLQSLCRSTPLEGVIINQLASSNHERLIRSALEQHTDIPLLGCVPRQAQPLAPTRHLGIATSAEMDESYYEACADLVEQHIDLTALAAIDLTIPPASRCEETMPERSRICAVARDQAFSFYYEANLREIERRGYALRFFSPLAGETVPDADFIYIGGGYPELYAEALSTRQELHQWLRRHSAAGRPLLAECGGMMLLTQGIVDGEGRHHPMTGIFDARCHMTGKRQALGYVQIQEPAALTGLVGHEFRYSTLEDVNEPYVFSLEKVTNGARSHDGFSKGKTLAGYVHFHFLSQPSLLDWLLER</sequence>
<gene>
    <name evidence="8" type="primary">cbiA</name>
    <name evidence="11" type="ORF">ICT70_04085</name>
</gene>
<dbReference type="AlphaFoldDB" id="A0A8J6QWL2"/>
<comment type="pathway">
    <text evidence="8">Cofactor biosynthesis; adenosylcobalamin biosynthesis; cob(II)yrinate a,c-diamide from sirohydrochlorin (anaerobic route): step 10/10.</text>
</comment>
<dbReference type="InterPro" id="IPR004484">
    <property type="entry name" value="CbiA/CobB_synth"/>
</dbReference>
<keyword evidence="3 8" id="KW-0436">Ligase</keyword>
<dbReference type="EMBL" id="JACWUN010000003">
    <property type="protein sequence ID" value="MBD1399843.1"/>
    <property type="molecule type" value="Genomic_DNA"/>
</dbReference>
<evidence type="ECO:0000256" key="6">
    <source>
        <dbReference type="ARBA" id="ARBA00022842"/>
    </source>
</evidence>
<dbReference type="NCBIfam" id="NF002204">
    <property type="entry name" value="PRK01077.1"/>
    <property type="match status" value="1"/>
</dbReference>
<dbReference type="SUPFAM" id="SSF52540">
    <property type="entry name" value="P-loop containing nucleoside triphosphate hydrolases"/>
    <property type="match status" value="1"/>
</dbReference>
<dbReference type="NCBIfam" id="TIGR00379">
    <property type="entry name" value="cobB"/>
    <property type="match status" value="1"/>
</dbReference>
<dbReference type="CDD" id="cd03130">
    <property type="entry name" value="GATase1_CobB"/>
    <property type="match status" value="1"/>
</dbReference>
<comment type="miscellaneous">
    <text evidence="8">The a and c carboxylates of cobyrinate are activated for nucleophilic attack via formation of a phosphorylated intermediate by ATP. CbiA catalyzes first the amidation of the c-carboxylate, and then that of the a-carboxylate.</text>
</comment>
<feature type="domain" description="CobQ/CobB/MinD/ParA nucleotide binding" evidence="9">
    <location>
        <begin position="6"/>
        <end position="181"/>
    </location>
</feature>
<comment type="catalytic activity">
    <reaction evidence="8">
        <text>cob(II)yrinate + 2 L-glutamine + 2 ATP + 2 H2O = cob(II)yrinate a,c diamide + 2 L-glutamate + 2 ADP + 2 phosphate + 2 H(+)</text>
        <dbReference type="Rhea" id="RHEA:26289"/>
        <dbReference type="ChEBI" id="CHEBI:15377"/>
        <dbReference type="ChEBI" id="CHEBI:15378"/>
        <dbReference type="ChEBI" id="CHEBI:29985"/>
        <dbReference type="ChEBI" id="CHEBI:30616"/>
        <dbReference type="ChEBI" id="CHEBI:43474"/>
        <dbReference type="ChEBI" id="CHEBI:58359"/>
        <dbReference type="ChEBI" id="CHEBI:58537"/>
        <dbReference type="ChEBI" id="CHEBI:58894"/>
        <dbReference type="ChEBI" id="CHEBI:456216"/>
        <dbReference type="EC" id="6.3.5.11"/>
    </reaction>
</comment>
<dbReference type="Proteomes" id="UP000632828">
    <property type="component" value="Unassembled WGS sequence"/>
</dbReference>
<dbReference type="PANTHER" id="PTHR43873:SF2">
    <property type="entry name" value="COBYRIC ACID SYNTHASE"/>
    <property type="match status" value="1"/>
</dbReference>
<feature type="domain" description="CobB/CobQ-like glutamine amidotransferase" evidence="10">
    <location>
        <begin position="244"/>
        <end position="426"/>
    </location>
</feature>
<evidence type="ECO:0000313" key="12">
    <source>
        <dbReference type="Proteomes" id="UP000632828"/>
    </source>
</evidence>
<keyword evidence="6 8" id="KW-0460">Magnesium</keyword>
<dbReference type="Gene3D" id="3.40.50.300">
    <property type="entry name" value="P-loop containing nucleotide triphosphate hydrolases"/>
    <property type="match status" value="1"/>
</dbReference>
<feature type="site" description="Increases nucleophilicity of active site Cys" evidence="8">
    <location>
        <position position="420"/>
    </location>
</feature>
<organism evidence="11 12">
    <name type="scientific">Pelovirga terrestris</name>
    <dbReference type="NCBI Taxonomy" id="2771352"/>
    <lineage>
        <taxon>Bacteria</taxon>
        <taxon>Pseudomonadati</taxon>
        <taxon>Thermodesulfobacteriota</taxon>
        <taxon>Desulfuromonadia</taxon>
        <taxon>Geobacterales</taxon>
        <taxon>Geobacteraceae</taxon>
        <taxon>Pelovirga</taxon>
    </lineage>
</organism>
<dbReference type="Pfam" id="PF01656">
    <property type="entry name" value="CbiA"/>
    <property type="match status" value="1"/>
</dbReference>
<keyword evidence="4 8" id="KW-0547">Nucleotide-binding</keyword>
<dbReference type="RefSeq" id="WP_191154108.1">
    <property type="nucleotide sequence ID" value="NZ_JACWUN010000003.1"/>
</dbReference>
<dbReference type="EC" id="6.3.5.11" evidence="8"/>
<evidence type="ECO:0000256" key="3">
    <source>
        <dbReference type="ARBA" id="ARBA00022598"/>
    </source>
</evidence>
<evidence type="ECO:0000256" key="5">
    <source>
        <dbReference type="ARBA" id="ARBA00022840"/>
    </source>
</evidence>
<keyword evidence="5 8" id="KW-0067">ATP-binding</keyword>
<evidence type="ECO:0000256" key="8">
    <source>
        <dbReference type="HAMAP-Rule" id="MF_00027"/>
    </source>
</evidence>
<dbReference type="HAMAP" id="MF_00027">
    <property type="entry name" value="CobB_CbiA"/>
    <property type="match status" value="1"/>
</dbReference>
<dbReference type="PANTHER" id="PTHR43873">
    <property type="entry name" value="COBYRINATE A,C-DIAMIDE SYNTHASE"/>
    <property type="match status" value="1"/>
</dbReference>
<dbReference type="Pfam" id="PF07685">
    <property type="entry name" value="GATase_3"/>
    <property type="match status" value="1"/>
</dbReference>
<evidence type="ECO:0000256" key="2">
    <source>
        <dbReference type="ARBA" id="ARBA00022573"/>
    </source>
</evidence>
<dbReference type="InterPro" id="IPR029062">
    <property type="entry name" value="Class_I_gatase-like"/>
</dbReference>
<dbReference type="GO" id="GO:0042242">
    <property type="term" value="F:cobyrinic acid a,c-diamide synthase activity"/>
    <property type="evidence" value="ECO:0007669"/>
    <property type="project" value="UniProtKB-UniRule"/>
</dbReference>
<comment type="function">
    <text evidence="8">Catalyzes the ATP-dependent amidation of the two carboxylate groups at positions a and c of cobyrinate, using either L-glutamine or ammonia as the nitrogen source.</text>
</comment>
<comment type="caution">
    <text evidence="11">The sequence shown here is derived from an EMBL/GenBank/DDBJ whole genome shotgun (WGS) entry which is preliminary data.</text>
</comment>
<proteinExistence type="inferred from homology"/>
<feature type="active site" description="Nucleophile" evidence="8">
    <location>
        <position position="324"/>
    </location>
</feature>
<dbReference type="Gene3D" id="3.40.50.880">
    <property type="match status" value="1"/>
</dbReference>
<name>A0A8J6QWL2_9BACT</name>
<comment type="cofactor">
    <cofactor evidence="1 8">
        <name>Mg(2+)</name>
        <dbReference type="ChEBI" id="CHEBI:18420"/>
    </cofactor>
</comment>
<dbReference type="UniPathway" id="UPA00148">
    <property type="reaction ID" value="UER00231"/>
</dbReference>
<evidence type="ECO:0000313" key="11">
    <source>
        <dbReference type="EMBL" id="MBD1399843.1"/>
    </source>
</evidence>
<accession>A0A8J6QWL2</accession>
<dbReference type="PROSITE" id="PS51274">
    <property type="entry name" value="GATASE_COBBQ"/>
    <property type="match status" value="1"/>
</dbReference>
<keyword evidence="7 8" id="KW-0315">Glutamine amidotransferase</keyword>
<keyword evidence="2 8" id="KW-0169">Cobalamin biosynthesis</keyword>
<dbReference type="GO" id="GO:0005524">
    <property type="term" value="F:ATP binding"/>
    <property type="evidence" value="ECO:0007669"/>
    <property type="project" value="UniProtKB-UniRule"/>
</dbReference>
<evidence type="ECO:0000259" key="10">
    <source>
        <dbReference type="Pfam" id="PF07685"/>
    </source>
</evidence>
<comment type="similarity">
    <text evidence="8">Belongs to the CobB/CbiA family.</text>
</comment>
<protein>
    <recommendedName>
        <fullName evidence="8">Cobyrinate a,c-diamide synthase</fullName>
        <ecNumber evidence="8">6.3.5.11</ecNumber>
    </recommendedName>
    <alternativeName>
        <fullName evidence="8">Cobyrinic acid a,c-diamide synthetase</fullName>
    </alternativeName>
</protein>
<dbReference type="InterPro" id="IPR027417">
    <property type="entry name" value="P-loop_NTPase"/>
</dbReference>